<reference evidence="1 2" key="1">
    <citation type="submission" date="2017-11" db="EMBL/GenBank/DDBJ databases">
        <title>The genome of Rhizophagus clarus HR1 reveals common genetic basis of auxotrophy among arbuscular mycorrhizal fungi.</title>
        <authorList>
            <person name="Kobayashi Y."/>
        </authorList>
    </citation>
    <scope>NUCLEOTIDE SEQUENCE [LARGE SCALE GENOMIC DNA]</scope>
    <source>
        <strain evidence="1 2">HR1</strain>
    </source>
</reference>
<protein>
    <submittedName>
        <fullName evidence="1">Uncharacterized protein</fullName>
    </submittedName>
</protein>
<dbReference type="AlphaFoldDB" id="A0A2Z6S9N4"/>
<evidence type="ECO:0000313" key="1">
    <source>
        <dbReference type="EMBL" id="GBC07845.1"/>
    </source>
</evidence>
<organism evidence="1 2">
    <name type="scientific">Rhizophagus clarus</name>
    <dbReference type="NCBI Taxonomy" id="94130"/>
    <lineage>
        <taxon>Eukaryota</taxon>
        <taxon>Fungi</taxon>
        <taxon>Fungi incertae sedis</taxon>
        <taxon>Mucoromycota</taxon>
        <taxon>Glomeromycotina</taxon>
        <taxon>Glomeromycetes</taxon>
        <taxon>Glomerales</taxon>
        <taxon>Glomeraceae</taxon>
        <taxon>Rhizophagus</taxon>
    </lineage>
</organism>
<comment type="caution">
    <text evidence="1">The sequence shown here is derived from an EMBL/GenBank/DDBJ whole genome shotgun (WGS) entry which is preliminary data.</text>
</comment>
<accession>A0A2Z6S9N4</accession>
<dbReference type="EMBL" id="BEXD01004173">
    <property type="protein sequence ID" value="GBC07845.1"/>
    <property type="molecule type" value="Genomic_DNA"/>
</dbReference>
<dbReference type="Proteomes" id="UP000247702">
    <property type="component" value="Unassembled WGS sequence"/>
</dbReference>
<proteinExistence type="predicted"/>
<name>A0A2Z6S9N4_9GLOM</name>
<evidence type="ECO:0000313" key="2">
    <source>
        <dbReference type="Proteomes" id="UP000247702"/>
    </source>
</evidence>
<gene>
    <name evidence="1" type="ORF">RclHR1_07720009</name>
</gene>
<keyword evidence="2" id="KW-1185">Reference proteome</keyword>
<sequence>MCLSTEYINLCVPMQWMCNKGHKWFANFNSIKHVGTWCPYCLDKHENLCRKVIINILGPPLGIHRPDFLKTPKHPQGLEFVIYYPKFRQAVIAQPSPPEVQQFPVFPTNAQPLRIEPNVTTCFQNNVLWPVETILQAQGAEFNEDSHGLLGSPDYVLRTNQGPRMPLEIKTRHNLDLRDYNIWEIY</sequence>